<feature type="compositionally biased region" description="Gly residues" evidence="1">
    <location>
        <begin position="201"/>
        <end position="211"/>
    </location>
</feature>
<proteinExistence type="predicted"/>
<organism evidence="2 3">
    <name type="scientific">Anopheles culicifacies</name>
    <dbReference type="NCBI Taxonomy" id="139723"/>
    <lineage>
        <taxon>Eukaryota</taxon>
        <taxon>Metazoa</taxon>
        <taxon>Ecdysozoa</taxon>
        <taxon>Arthropoda</taxon>
        <taxon>Hexapoda</taxon>
        <taxon>Insecta</taxon>
        <taxon>Pterygota</taxon>
        <taxon>Neoptera</taxon>
        <taxon>Endopterygota</taxon>
        <taxon>Diptera</taxon>
        <taxon>Nematocera</taxon>
        <taxon>Culicoidea</taxon>
        <taxon>Culicidae</taxon>
        <taxon>Anophelinae</taxon>
        <taxon>Anopheles</taxon>
        <taxon>culicifacies species complex</taxon>
    </lineage>
</organism>
<evidence type="ECO:0000256" key="1">
    <source>
        <dbReference type="SAM" id="MobiDB-lite"/>
    </source>
</evidence>
<protein>
    <submittedName>
        <fullName evidence="2">Uncharacterized protein</fullName>
    </submittedName>
</protein>
<feature type="compositionally biased region" description="Low complexity" evidence="1">
    <location>
        <begin position="190"/>
        <end position="200"/>
    </location>
</feature>
<dbReference type="VEuPathDB" id="VectorBase:ACUA000941"/>
<name>A0A182LSM8_9DIPT</name>
<feature type="compositionally biased region" description="Polar residues" evidence="1">
    <location>
        <begin position="94"/>
        <end position="109"/>
    </location>
</feature>
<feature type="region of interest" description="Disordered" evidence="1">
    <location>
        <begin position="169"/>
        <end position="211"/>
    </location>
</feature>
<dbReference type="Proteomes" id="UP000075883">
    <property type="component" value="Unassembled WGS sequence"/>
</dbReference>
<feature type="compositionally biased region" description="Polar residues" evidence="1">
    <location>
        <begin position="118"/>
        <end position="131"/>
    </location>
</feature>
<reference evidence="2" key="2">
    <citation type="submission" date="2020-05" db="UniProtKB">
        <authorList>
            <consortium name="EnsemblMetazoa"/>
        </authorList>
    </citation>
    <scope>IDENTIFICATION</scope>
    <source>
        <strain evidence="2">A-37</strain>
    </source>
</reference>
<dbReference type="EnsemblMetazoa" id="ACUA000941-RA">
    <property type="protein sequence ID" value="ACUA000941-PA"/>
    <property type="gene ID" value="ACUA000941"/>
</dbReference>
<feature type="region of interest" description="Disordered" evidence="1">
    <location>
        <begin position="37"/>
        <end position="73"/>
    </location>
</feature>
<sequence length="211" mass="21632">MLEAPLPPHATLPIALVPLTKSSPERRVTQKEIIAGEERPKFLTIKQVQDSGSQDGDGKGGGDGATAVSQTPQRYIVETITMTTVTERRIVQKDGSSTPPESGSATIGTKGSPVVCSTAASIMPSSSTTLSPIVPAGNEGGSTAVPTVAGGATTAQSSLAANHDYRLLQQQQQQQKGMRTGQTLTGGEGSASQQQQTATGTGAGFQGWQEG</sequence>
<evidence type="ECO:0000313" key="2">
    <source>
        <dbReference type="EnsemblMetazoa" id="ACUA000941-PA"/>
    </source>
</evidence>
<reference evidence="3" key="1">
    <citation type="submission" date="2013-09" db="EMBL/GenBank/DDBJ databases">
        <title>The Genome Sequence of Anopheles culicifacies species A.</title>
        <authorList>
            <consortium name="The Broad Institute Genomics Platform"/>
            <person name="Neafsey D.E."/>
            <person name="Besansky N."/>
            <person name="Howell P."/>
            <person name="Walton C."/>
            <person name="Young S.K."/>
            <person name="Zeng Q."/>
            <person name="Gargeya S."/>
            <person name="Fitzgerald M."/>
            <person name="Haas B."/>
            <person name="Abouelleil A."/>
            <person name="Allen A.W."/>
            <person name="Alvarado L."/>
            <person name="Arachchi H.M."/>
            <person name="Berlin A.M."/>
            <person name="Chapman S.B."/>
            <person name="Gainer-Dewar J."/>
            <person name="Goldberg J."/>
            <person name="Griggs A."/>
            <person name="Gujja S."/>
            <person name="Hansen M."/>
            <person name="Howarth C."/>
            <person name="Imamovic A."/>
            <person name="Ireland A."/>
            <person name="Larimer J."/>
            <person name="McCowan C."/>
            <person name="Murphy C."/>
            <person name="Pearson M."/>
            <person name="Poon T.W."/>
            <person name="Priest M."/>
            <person name="Roberts A."/>
            <person name="Saif S."/>
            <person name="Shea T."/>
            <person name="Sisk P."/>
            <person name="Sykes S."/>
            <person name="Wortman J."/>
            <person name="Nusbaum C."/>
            <person name="Birren B."/>
        </authorList>
    </citation>
    <scope>NUCLEOTIDE SEQUENCE [LARGE SCALE GENOMIC DNA]</scope>
    <source>
        <strain evidence="3">A-37</strain>
    </source>
</reference>
<dbReference type="EMBL" id="AXCM01007496">
    <property type="status" value="NOT_ANNOTATED_CDS"/>
    <property type="molecule type" value="Genomic_DNA"/>
</dbReference>
<accession>A0A182LSM8</accession>
<keyword evidence="3" id="KW-1185">Reference proteome</keyword>
<feature type="region of interest" description="Disordered" evidence="1">
    <location>
        <begin position="87"/>
        <end position="149"/>
    </location>
</feature>
<evidence type="ECO:0000313" key="3">
    <source>
        <dbReference type="Proteomes" id="UP000075883"/>
    </source>
</evidence>
<dbReference type="AlphaFoldDB" id="A0A182LSM8"/>